<keyword evidence="2" id="KW-0808">Transferase</keyword>
<dbReference type="Pfam" id="PF14907">
    <property type="entry name" value="NTP_transf_5"/>
    <property type="match status" value="1"/>
</dbReference>
<dbReference type="Proteomes" id="UP000198723">
    <property type="component" value="Unassembled WGS sequence"/>
</dbReference>
<name>A0A1C3YAA3_9HYPH</name>
<organism evidence="2 3">
    <name type="scientific">Rhizobium aethiopicum</name>
    <dbReference type="NCBI Taxonomy" id="1138170"/>
    <lineage>
        <taxon>Bacteria</taxon>
        <taxon>Pseudomonadati</taxon>
        <taxon>Pseudomonadota</taxon>
        <taxon>Alphaproteobacteria</taxon>
        <taxon>Hyphomicrobiales</taxon>
        <taxon>Rhizobiaceae</taxon>
        <taxon>Rhizobium/Agrobacterium group</taxon>
        <taxon>Rhizobium</taxon>
    </lineage>
</organism>
<dbReference type="AlphaFoldDB" id="A0A1C3YAA3"/>
<reference evidence="1 4" key="2">
    <citation type="submission" date="2020-08" db="EMBL/GenBank/DDBJ databases">
        <title>Genomic Encyclopedia of Type Strains, Phase IV (KMG-V): Genome sequencing to study the core and pangenomes of soil and plant-associated prokaryotes.</title>
        <authorList>
            <person name="Whitman W."/>
        </authorList>
    </citation>
    <scope>NUCLEOTIDE SEQUENCE [LARGE SCALE GENOMIC DNA]</scope>
    <source>
        <strain evidence="1 4">SEMIA 4074</strain>
    </source>
</reference>
<keyword evidence="4" id="KW-1185">Reference proteome</keyword>
<evidence type="ECO:0000313" key="4">
    <source>
        <dbReference type="Proteomes" id="UP000524492"/>
    </source>
</evidence>
<evidence type="ECO:0000313" key="2">
    <source>
        <dbReference type="EMBL" id="SCB61314.1"/>
    </source>
</evidence>
<proteinExistence type="predicted"/>
<dbReference type="RefSeq" id="WP_004672715.1">
    <property type="nucleotide sequence ID" value="NZ_FMAJ01000016.1"/>
</dbReference>
<reference evidence="2 3" key="1">
    <citation type="submission" date="2016-08" db="EMBL/GenBank/DDBJ databases">
        <authorList>
            <person name="Seilhamer J.J."/>
        </authorList>
    </citation>
    <scope>NUCLEOTIDE SEQUENCE [LARGE SCALE GENOMIC DNA]</scope>
    <source>
        <strain evidence="2 3">HBR26</strain>
    </source>
</reference>
<evidence type="ECO:0000313" key="1">
    <source>
        <dbReference type="EMBL" id="MBB4193255.1"/>
    </source>
</evidence>
<dbReference type="InterPro" id="IPR039498">
    <property type="entry name" value="NTP_transf_5"/>
</dbReference>
<dbReference type="EMBL" id="FMAJ01000016">
    <property type="protein sequence ID" value="SCB61314.1"/>
    <property type="molecule type" value="Genomic_DNA"/>
</dbReference>
<dbReference type="Proteomes" id="UP000524492">
    <property type="component" value="Unassembled WGS sequence"/>
</dbReference>
<evidence type="ECO:0000313" key="3">
    <source>
        <dbReference type="Proteomes" id="UP000198723"/>
    </source>
</evidence>
<dbReference type="Gene3D" id="3.30.460.40">
    <property type="match status" value="1"/>
</dbReference>
<dbReference type="GeneID" id="45960681"/>
<protein>
    <submittedName>
        <fullName evidence="2">Uncharacterized nucleotidyltransferase</fullName>
    </submittedName>
</protein>
<dbReference type="STRING" id="1138170.GA0061105_116121"/>
<gene>
    <name evidence="2" type="ORF">GA0061105_116121</name>
    <name evidence="1" type="ORF">GGD53_003419</name>
</gene>
<sequence>MLRLSPEDSILLITCRAYLRPEDEERLVRLCKEPVNWPYVVWRAEHNRTVPLLENHLRRLDLLTLLPTEAAHYVQCWTVMSKVRSALEFRNLPEIMDALDRAGIAWFLVKGPDLALLHYPDPLLRPMTDLDIMVKPADAQRVQRLMFDLGYRHGIFDPSNGNWHPERKELDDETFRESYSLPVFVRIESVESPFPGPAVPRQLRYRHVKGYIDSAKKLHMPIFIDMHVNLSVGIDVEDIWSGVRLANGLGRILQVQSATGAVWFLSARLYHEAFLYNSLRLLMFGDLHAVLHKEMANISWAEVAAIGYKYEMRPALYFVLTQMKRICGIDIPSEFLELIRPDQTEVPLQHDWGDVLPKLLSIPTVNDLELA</sequence>
<dbReference type="EMBL" id="JACIFV010000011">
    <property type="protein sequence ID" value="MBB4193255.1"/>
    <property type="molecule type" value="Genomic_DNA"/>
</dbReference>
<dbReference type="GO" id="GO:0016740">
    <property type="term" value="F:transferase activity"/>
    <property type="evidence" value="ECO:0007669"/>
    <property type="project" value="UniProtKB-KW"/>
</dbReference>
<accession>A0A1C3YAA3</accession>